<sequence length="639" mass="72351">MKTIWNRILLLALCVFVFRCLSSRWPYLFLVLLCAYWFLRNRDYSFVLAGMILLCTMIPIYSSSMPSFSQGRVVSVSSGYGIIQNGSERIVLYSQEELPFDAVVSFTGEYKELVSSPAFYRNDFAKTMQAKGIHYSLSCKDFQILTQYPSFRRFLQKQCAAIEDPVISAFARKVLLGISDKEQDSYLFRHGFSLTGLLALCNLILKYILDQKQREKVLLSIGGLLFLLYGFPLVLAQYLLVHLFKRSSMRKDQVLGLGFLILLFVYPESYISVSFLIPAAFRLCSHFYPRRKSVSLLTSLLLQGWFFHGMDPIVSLVYLFVRPLLGFVYVLCFLYVFVQTSFPALLVIHIDRFLSLFSLFHLPGSILGFGLFFYVLMAVCMMHLKHASLWLLGSLLLFQLSGLFHPFASVSFINVGQGDAILIKGPLRSFSILVDTGKPEQWRTLSAFLEGEGIRKLDGLIITHGDNDHSGNMDSVIAKYQPDTVLTSHVKSICAGKLCLYDLNDLETEDENESSLCMYFQINGLRYLLTGDINANAEERIARRYGKLKLDVLKLSHHGSATGSSSIFLDTVQPSVAVVSAGAYALYHHPSQEVLQRLLQRHIVWFNTREEGDIQIQAIGPWNCVLTAGDRIGIIRTDE</sequence>
<dbReference type="Proteomes" id="UP001286174">
    <property type="component" value="Unassembled WGS sequence"/>
</dbReference>
<dbReference type="CDD" id="cd07731">
    <property type="entry name" value="ComA-like_MBL-fold"/>
    <property type="match status" value="1"/>
</dbReference>
<keyword evidence="1" id="KW-0472">Membrane</keyword>
<comment type="caution">
    <text evidence="3">The sequence shown here is derived from an EMBL/GenBank/DDBJ whole genome shotgun (WGS) entry which is preliminary data.</text>
</comment>
<evidence type="ECO:0000259" key="2">
    <source>
        <dbReference type="Pfam" id="PF00753"/>
    </source>
</evidence>
<reference evidence="3 4" key="1">
    <citation type="submission" date="2022-03" db="EMBL/GenBank/DDBJ databases">
        <title>Novel taxa within the pig intestine.</title>
        <authorList>
            <person name="Wylensek D."/>
            <person name="Bishof K."/>
            <person name="Afrizal A."/>
            <person name="Clavel T."/>
        </authorList>
    </citation>
    <scope>NUCLEOTIDE SEQUENCE [LARGE SCALE GENOMIC DNA]</scope>
    <source>
        <strain evidence="3 4">CLA-KB-P133</strain>
    </source>
</reference>
<dbReference type="PANTHER" id="PTHR30619">
    <property type="entry name" value="DNA INTERNALIZATION/COMPETENCE PROTEIN COMEC/REC2"/>
    <property type="match status" value="1"/>
</dbReference>
<dbReference type="InterPro" id="IPR052159">
    <property type="entry name" value="Competence_DNA_uptake"/>
</dbReference>
<dbReference type="InterPro" id="IPR035681">
    <property type="entry name" value="ComA-like_MBL"/>
</dbReference>
<dbReference type="SUPFAM" id="SSF56281">
    <property type="entry name" value="Metallo-hydrolase/oxidoreductase"/>
    <property type="match status" value="1"/>
</dbReference>
<feature type="domain" description="Metallo-beta-lactamase" evidence="2">
    <location>
        <begin position="414"/>
        <end position="484"/>
    </location>
</feature>
<keyword evidence="1" id="KW-1133">Transmembrane helix</keyword>
<feature type="transmembrane region" description="Helical" evidence="1">
    <location>
        <begin position="186"/>
        <end position="205"/>
    </location>
</feature>
<evidence type="ECO:0000313" key="3">
    <source>
        <dbReference type="EMBL" id="MDX8419895.1"/>
    </source>
</evidence>
<organism evidence="3 4">
    <name type="scientific">Grylomicrobium aquisgranensis</name>
    <dbReference type="NCBI Taxonomy" id="2926318"/>
    <lineage>
        <taxon>Bacteria</taxon>
        <taxon>Bacillati</taxon>
        <taxon>Bacillota</taxon>
        <taxon>Erysipelotrichia</taxon>
        <taxon>Erysipelotrichales</taxon>
        <taxon>Erysipelotrichaceae</taxon>
        <taxon>Grylomicrobium</taxon>
    </lineage>
</organism>
<feature type="transmembrane region" description="Helical" evidence="1">
    <location>
        <begin position="46"/>
        <end position="62"/>
    </location>
</feature>
<proteinExistence type="predicted"/>
<dbReference type="Gene3D" id="3.60.15.10">
    <property type="entry name" value="Ribonuclease Z/Hydroxyacylglutathione hydrolase-like"/>
    <property type="match status" value="2"/>
</dbReference>
<evidence type="ECO:0000313" key="4">
    <source>
        <dbReference type="Proteomes" id="UP001286174"/>
    </source>
</evidence>
<dbReference type="Pfam" id="PF00753">
    <property type="entry name" value="Lactamase_B"/>
    <property type="match status" value="1"/>
</dbReference>
<name>A0AB35U8R0_9FIRM</name>
<keyword evidence="4" id="KW-1185">Reference proteome</keyword>
<feature type="transmembrane region" description="Helical" evidence="1">
    <location>
        <begin position="389"/>
        <end position="408"/>
    </location>
</feature>
<dbReference type="EMBL" id="JALBUR010000016">
    <property type="protein sequence ID" value="MDX8419895.1"/>
    <property type="molecule type" value="Genomic_DNA"/>
</dbReference>
<keyword evidence="1" id="KW-0812">Transmembrane</keyword>
<gene>
    <name evidence="3" type="ORF">MOZ60_07280</name>
</gene>
<dbReference type="InterPro" id="IPR001279">
    <property type="entry name" value="Metallo-B-lactamas"/>
</dbReference>
<feature type="transmembrane region" description="Helical" evidence="1">
    <location>
        <begin position="356"/>
        <end position="377"/>
    </location>
</feature>
<dbReference type="RefSeq" id="WP_370596155.1">
    <property type="nucleotide sequence ID" value="NZ_JALBUR010000016.1"/>
</dbReference>
<accession>A0AB35U8R0</accession>
<protein>
    <submittedName>
        <fullName evidence="3">MBL fold metallo-hydrolase</fullName>
    </submittedName>
</protein>
<dbReference type="AlphaFoldDB" id="A0AB35U8R0"/>
<dbReference type="PANTHER" id="PTHR30619:SF7">
    <property type="entry name" value="BETA-LACTAMASE DOMAIN PROTEIN"/>
    <property type="match status" value="1"/>
</dbReference>
<evidence type="ECO:0000256" key="1">
    <source>
        <dbReference type="SAM" id="Phobius"/>
    </source>
</evidence>
<feature type="transmembrane region" description="Helical" evidence="1">
    <location>
        <begin position="217"/>
        <end position="241"/>
    </location>
</feature>
<feature type="transmembrane region" description="Helical" evidence="1">
    <location>
        <begin position="253"/>
        <end position="281"/>
    </location>
</feature>
<dbReference type="InterPro" id="IPR036866">
    <property type="entry name" value="RibonucZ/Hydroxyglut_hydro"/>
</dbReference>